<accession>A0ABW7N662</accession>
<proteinExistence type="predicted"/>
<dbReference type="InterPro" id="IPR041633">
    <property type="entry name" value="Polbeta"/>
</dbReference>
<evidence type="ECO:0000313" key="3">
    <source>
        <dbReference type="Proteomes" id="UP001610063"/>
    </source>
</evidence>
<dbReference type="CDD" id="cd05403">
    <property type="entry name" value="NT_KNTase_like"/>
    <property type="match status" value="1"/>
</dbReference>
<dbReference type="RefSeq" id="WP_395416669.1">
    <property type="nucleotide sequence ID" value="NZ_JBIPKE010000014.1"/>
</dbReference>
<feature type="domain" description="Polymerase beta nucleotidyltransferase" evidence="1">
    <location>
        <begin position="16"/>
        <end position="99"/>
    </location>
</feature>
<dbReference type="PANTHER" id="PTHR43852:SF2">
    <property type="entry name" value="PROTEIN ADENYLYLTRANSFERASE MNTA"/>
    <property type="match status" value="1"/>
</dbReference>
<sequence length="136" mass="15106">MILQPKQIQKVITLVTEQIGVVKGIYVFGSGAGTGYTDESDVDLALLPQKPIATEVLWELKNQLSDLVRREVDLVDLSVANTVLAMQVVSGGVRIYSSEPLASERYETLIFSMYLTLNDDRKGILEEIEKNKTIYG</sequence>
<dbReference type="InterPro" id="IPR043519">
    <property type="entry name" value="NT_sf"/>
</dbReference>
<dbReference type="SUPFAM" id="SSF81301">
    <property type="entry name" value="Nucleotidyltransferase"/>
    <property type="match status" value="1"/>
</dbReference>
<dbReference type="Gene3D" id="3.30.460.10">
    <property type="entry name" value="Beta Polymerase, domain 2"/>
    <property type="match status" value="1"/>
</dbReference>
<gene>
    <name evidence="2" type="ORF">ACHKAR_06575</name>
</gene>
<comment type="caution">
    <text evidence="2">The sequence shown here is derived from an EMBL/GenBank/DDBJ whole genome shotgun (WGS) entry which is preliminary data.</text>
</comment>
<organism evidence="2 3">
    <name type="scientific">Marinoscillum luteum</name>
    <dbReference type="NCBI Taxonomy" id="861051"/>
    <lineage>
        <taxon>Bacteria</taxon>
        <taxon>Pseudomonadati</taxon>
        <taxon>Bacteroidota</taxon>
        <taxon>Cytophagia</taxon>
        <taxon>Cytophagales</taxon>
        <taxon>Reichenbachiellaceae</taxon>
        <taxon>Marinoscillum</taxon>
    </lineage>
</organism>
<keyword evidence="3" id="KW-1185">Reference proteome</keyword>
<name>A0ABW7N662_9BACT</name>
<dbReference type="EMBL" id="JBIPKE010000014">
    <property type="protein sequence ID" value="MFH6983095.1"/>
    <property type="molecule type" value="Genomic_DNA"/>
</dbReference>
<dbReference type="NCBIfam" id="NF047752">
    <property type="entry name" value="MntA_antitoxin"/>
    <property type="match status" value="1"/>
</dbReference>
<dbReference type="Pfam" id="PF18765">
    <property type="entry name" value="Polbeta"/>
    <property type="match status" value="1"/>
</dbReference>
<evidence type="ECO:0000259" key="1">
    <source>
        <dbReference type="Pfam" id="PF18765"/>
    </source>
</evidence>
<dbReference type="PANTHER" id="PTHR43852">
    <property type="entry name" value="NUCLEOTIDYLTRANSFERASE"/>
    <property type="match status" value="1"/>
</dbReference>
<protein>
    <submittedName>
        <fullName evidence="2">Nucleotidyltransferase domain-containing protein</fullName>
    </submittedName>
</protein>
<dbReference type="Proteomes" id="UP001610063">
    <property type="component" value="Unassembled WGS sequence"/>
</dbReference>
<reference evidence="2 3" key="1">
    <citation type="journal article" date="2013" name="Int. J. Syst. Evol. Microbiol.">
        <title>Marinoscillum luteum sp. nov., isolated from marine sediment.</title>
        <authorList>
            <person name="Cha I.T."/>
            <person name="Park S.J."/>
            <person name="Kim S.J."/>
            <person name="Kim J.G."/>
            <person name="Jung M.Y."/>
            <person name="Shin K.S."/>
            <person name="Kwon K.K."/>
            <person name="Yang S.H."/>
            <person name="Seo Y.S."/>
            <person name="Rhee S.K."/>
        </authorList>
    </citation>
    <scope>NUCLEOTIDE SEQUENCE [LARGE SCALE GENOMIC DNA]</scope>
    <source>
        <strain evidence="2 3">KCTC 23939</strain>
    </source>
</reference>
<dbReference type="InterPro" id="IPR052930">
    <property type="entry name" value="TA_antitoxin_MntA"/>
</dbReference>
<evidence type="ECO:0000313" key="2">
    <source>
        <dbReference type="EMBL" id="MFH6983095.1"/>
    </source>
</evidence>